<dbReference type="AlphaFoldDB" id="A0A8S1H3B9"/>
<dbReference type="PANTHER" id="PTHR13452">
    <property type="entry name" value="THUMP DOMAIN CONTAINING PROTEIN 1-RELATED"/>
    <property type="match status" value="1"/>
</dbReference>
<sequence>MASNDRKRKHTRWNNKVKQKSVEAGVSGLFFTCDGREKDALHEAYCIIDELLENTSNGISTEKEEVKEENSGDESEEDIADALKKACDDERTAKTPGNKKERRCKQRPTGVKNCLFIAVKDADAILLAEKMVDLTQKSPRCRHLQRVLPVESTAEIDLQKLNDLVAAAISKYLVKKSDDSWPTYSLEFKARNNDSISKGAVLEMLDDAILAFAPGAKCSLSGAEVTLFVQVVRTTMMVGVCRDFYGRRKYSMRPAGPDTKNE</sequence>
<name>A0A8S1H3B9_9PELO</name>
<dbReference type="CDD" id="cd11717">
    <property type="entry name" value="THUMP_THUMPD1_like"/>
    <property type="match status" value="1"/>
</dbReference>
<protein>
    <recommendedName>
        <fullName evidence="4">THUMP domain-containing protein</fullName>
    </recommendedName>
</protein>
<feature type="region of interest" description="Disordered" evidence="1">
    <location>
        <begin position="59"/>
        <end position="78"/>
    </location>
</feature>
<proteinExistence type="predicted"/>
<dbReference type="SUPFAM" id="SSF143437">
    <property type="entry name" value="THUMP domain-like"/>
    <property type="match status" value="1"/>
</dbReference>
<organism evidence="2 3">
    <name type="scientific">Caenorhabditis auriculariae</name>
    <dbReference type="NCBI Taxonomy" id="2777116"/>
    <lineage>
        <taxon>Eukaryota</taxon>
        <taxon>Metazoa</taxon>
        <taxon>Ecdysozoa</taxon>
        <taxon>Nematoda</taxon>
        <taxon>Chromadorea</taxon>
        <taxon>Rhabditida</taxon>
        <taxon>Rhabditina</taxon>
        <taxon>Rhabditomorpha</taxon>
        <taxon>Rhabditoidea</taxon>
        <taxon>Rhabditidae</taxon>
        <taxon>Peloderinae</taxon>
        <taxon>Caenorhabditis</taxon>
    </lineage>
</organism>
<dbReference type="InterPro" id="IPR040183">
    <property type="entry name" value="THUMPD1-like"/>
</dbReference>
<evidence type="ECO:0000313" key="3">
    <source>
        <dbReference type="Proteomes" id="UP000835052"/>
    </source>
</evidence>
<feature type="compositionally biased region" description="Basic and acidic residues" evidence="1">
    <location>
        <begin position="61"/>
        <end position="70"/>
    </location>
</feature>
<dbReference type="GO" id="GO:0003723">
    <property type="term" value="F:RNA binding"/>
    <property type="evidence" value="ECO:0007669"/>
    <property type="project" value="InterPro"/>
</dbReference>
<accession>A0A8S1H3B9</accession>
<gene>
    <name evidence="2" type="ORF">CAUJ_LOCUS5612</name>
</gene>
<dbReference type="Proteomes" id="UP000835052">
    <property type="component" value="Unassembled WGS sequence"/>
</dbReference>
<evidence type="ECO:0000313" key="2">
    <source>
        <dbReference type="EMBL" id="CAD6189693.1"/>
    </source>
</evidence>
<reference evidence="2" key="1">
    <citation type="submission" date="2020-10" db="EMBL/GenBank/DDBJ databases">
        <authorList>
            <person name="Kikuchi T."/>
        </authorList>
    </citation>
    <scope>NUCLEOTIDE SEQUENCE</scope>
    <source>
        <strain evidence="2">NKZ352</strain>
    </source>
</reference>
<evidence type="ECO:0000256" key="1">
    <source>
        <dbReference type="SAM" id="MobiDB-lite"/>
    </source>
</evidence>
<keyword evidence="3" id="KW-1185">Reference proteome</keyword>
<dbReference type="PANTHER" id="PTHR13452:SF10">
    <property type="entry name" value="THUMP DOMAIN-CONTAINING PROTEIN 1"/>
    <property type="match status" value="1"/>
</dbReference>
<dbReference type="EMBL" id="CAJGYM010000011">
    <property type="protein sequence ID" value="CAD6189693.1"/>
    <property type="molecule type" value="Genomic_DNA"/>
</dbReference>
<dbReference type="Gene3D" id="3.30.2300.10">
    <property type="entry name" value="THUMP superfamily"/>
    <property type="match status" value="1"/>
</dbReference>
<dbReference type="OrthoDB" id="367221at2759"/>
<dbReference type="GO" id="GO:0006400">
    <property type="term" value="P:tRNA modification"/>
    <property type="evidence" value="ECO:0007669"/>
    <property type="project" value="InterPro"/>
</dbReference>
<evidence type="ECO:0008006" key="4">
    <source>
        <dbReference type="Google" id="ProtNLM"/>
    </source>
</evidence>
<comment type="caution">
    <text evidence="2">The sequence shown here is derived from an EMBL/GenBank/DDBJ whole genome shotgun (WGS) entry which is preliminary data.</text>
</comment>